<gene>
    <name evidence="2" type="ORF">DSM107010_29270</name>
</gene>
<evidence type="ECO:0000256" key="1">
    <source>
        <dbReference type="SAM" id="Phobius"/>
    </source>
</evidence>
<reference evidence="2 3" key="1">
    <citation type="journal article" date="2019" name="Genome Biol. Evol.">
        <title>Day and night: Metabolic profiles and evolutionary relationships of six axenic non-marine cyanobacteria.</title>
        <authorList>
            <person name="Will S.E."/>
            <person name="Henke P."/>
            <person name="Boedeker C."/>
            <person name="Huang S."/>
            <person name="Brinkmann H."/>
            <person name="Rohde M."/>
            <person name="Jarek M."/>
            <person name="Friedl T."/>
            <person name="Seufert S."/>
            <person name="Schumacher M."/>
            <person name="Overmann J."/>
            <person name="Neumann-Schaal M."/>
            <person name="Petersen J."/>
        </authorList>
    </citation>
    <scope>NUCLEOTIDE SEQUENCE [LARGE SCALE GENOMIC DNA]</scope>
    <source>
        <strain evidence="2 3">SAG 39.79</strain>
    </source>
</reference>
<name>A0AB37UK51_9CYAN</name>
<dbReference type="RefSeq" id="WP_106167723.1">
    <property type="nucleotide sequence ID" value="NZ_JAVKZF010000002.1"/>
</dbReference>
<evidence type="ECO:0000313" key="2">
    <source>
        <dbReference type="EMBL" id="RUT11750.1"/>
    </source>
</evidence>
<dbReference type="AlphaFoldDB" id="A0AB37UK51"/>
<evidence type="ECO:0000313" key="3">
    <source>
        <dbReference type="Proteomes" id="UP000282574"/>
    </source>
</evidence>
<keyword evidence="1" id="KW-0472">Membrane</keyword>
<protein>
    <submittedName>
        <fullName evidence="2">Uncharacterized protein</fullName>
    </submittedName>
</protein>
<dbReference type="Proteomes" id="UP000282574">
    <property type="component" value="Unassembled WGS sequence"/>
</dbReference>
<comment type="caution">
    <text evidence="2">The sequence shown here is derived from an EMBL/GenBank/DDBJ whole genome shotgun (WGS) entry which is preliminary data.</text>
</comment>
<dbReference type="EMBL" id="RSCK01000021">
    <property type="protein sequence ID" value="RUT11750.1"/>
    <property type="molecule type" value="Genomic_DNA"/>
</dbReference>
<proteinExistence type="predicted"/>
<keyword evidence="1" id="KW-1133">Transmembrane helix</keyword>
<feature type="transmembrane region" description="Helical" evidence="1">
    <location>
        <begin position="38"/>
        <end position="62"/>
    </location>
</feature>
<organism evidence="2 3">
    <name type="scientific">Chroococcidiopsis cubana SAG 39.79</name>
    <dbReference type="NCBI Taxonomy" id="388085"/>
    <lineage>
        <taxon>Bacteria</taxon>
        <taxon>Bacillati</taxon>
        <taxon>Cyanobacteriota</taxon>
        <taxon>Cyanophyceae</taxon>
        <taxon>Chroococcidiopsidales</taxon>
        <taxon>Chroococcidiopsidaceae</taxon>
        <taxon>Chroococcidiopsis</taxon>
    </lineage>
</organism>
<keyword evidence="1" id="KW-0812">Transmembrane</keyword>
<accession>A0AB37UK51</accession>
<keyword evidence="3" id="KW-1185">Reference proteome</keyword>
<sequence length="187" mass="21432">MRPYKCNALELELLYTGIKYESLTSLAKNSESHILKSFFFVGGVLLILFSYFGLNYSGFCFAEMRYLSNEEKIRAVFDLQNSRDTLPLDNAPDPKHVKDKSFDGYNLAHIKYKSFDEHIALYPECCSVNPGGGYEVPPVNFLDRIFGYDSGDVVVINFQVRYLDENGLLKTVENRFDNYLQNCGKPQ</sequence>